<evidence type="ECO:0000313" key="1">
    <source>
        <dbReference type="EMBL" id="AAM06329.1"/>
    </source>
</evidence>
<dbReference type="HOGENOM" id="CLU_2730326_0_0_2"/>
<dbReference type="InParanoid" id="Q8TLS3"/>
<accession>Q8TLS3</accession>
<evidence type="ECO:0000313" key="2">
    <source>
        <dbReference type="Proteomes" id="UP000002487"/>
    </source>
</evidence>
<gene>
    <name evidence="1" type="ordered locus">MA_2955</name>
</gene>
<name>Q8TLS3_METAC</name>
<dbReference type="Proteomes" id="UP000002487">
    <property type="component" value="Chromosome"/>
</dbReference>
<dbReference type="EMBL" id="AE010299">
    <property type="protein sequence ID" value="AAM06329.1"/>
    <property type="molecule type" value="Genomic_DNA"/>
</dbReference>
<sequence length="71" mass="8391">MSLFRGKGSYPQYFNHFFKKPIKKLQKFSFTEKRSQNPCCSCNLEKVNSRKIYEASGVSRSKVYNDLKDQE</sequence>
<dbReference type="AlphaFoldDB" id="Q8TLS3"/>
<keyword evidence="2" id="KW-1185">Reference proteome</keyword>
<organism evidence="1 2">
    <name type="scientific">Methanosarcina acetivorans (strain ATCC 35395 / DSM 2834 / JCM 12185 / C2A)</name>
    <dbReference type="NCBI Taxonomy" id="188937"/>
    <lineage>
        <taxon>Archaea</taxon>
        <taxon>Methanobacteriati</taxon>
        <taxon>Methanobacteriota</taxon>
        <taxon>Stenosarchaea group</taxon>
        <taxon>Methanomicrobia</taxon>
        <taxon>Methanosarcinales</taxon>
        <taxon>Methanosarcinaceae</taxon>
        <taxon>Methanosarcina</taxon>
    </lineage>
</organism>
<proteinExistence type="predicted"/>
<dbReference type="KEGG" id="mac:MA_2955"/>
<reference evidence="1 2" key="1">
    <citation type="journal article" date="2002" name="Genome Res.">
        <title>The genome of Methanosarcina acetivorans reveals extensive metabolic and physiological diversity.</title>
        <authorList>
            <person name="Galagan J.E."/>
            <person name="Nusbaum C."/>
            <person name="Roy A."/>
            <person name="Endrizzi M.G."/>
            <person name="Macdonald P."/>
            <person name="FitzHugh W."/>
            <person name="Calvo S."/>
            <person name="Engels R."/>
            <person name="Smirnov S."/>
            <person name="Atnoor D."/>
            <person name="Brown A."/>
            <person name="Allen N."/>
            <person name="Naylor J."/>
            <person name="Stange-Thomann N."/>
            <person name="DeArellano K."/>
            <person name="Johnson R."/>
            <person name="Linton L."/>
            <person name="McEwan P."/>
            <person name="McKernan K."/>
            <person name="Talamas J."/>
            <person name="Tirrell A."/>
            <person name="Ye W."/>
            <person name="Zimmer A."/>
            <person name="Barber R.D."/>
            <person name="Cann I."/>
            <person name="Graham D.E."/>
            <person name="Grahame D.A."/>
            <person name="Guss A."/>
            <person name="Hedderich R."/>
            <person name="Ingram-Smith C."/>
            <person name="Kuettner C.H."/>
            <person name="Krzycki J.A."/>
            <person name="Leigh J.A."/>
            <person name="Li W."/>
            <person name="Liu J."/>
            <person name="Mukhopadhyay B."/>
            <person name="Reeve J.N."/>
            <person name="Smith K."/>
            <person name="Springer T.A."/>
            <person name="Umayam L.A."/>
            <person name="White O."/>
            <person name="White R.H."/>
            <person name="de Macario E.C."/>
            <person name="Ferry J.G."/>
            <person name="Jarrell K.F."/>
            <person name="Jing H."/>
            <person name="Macario A.J.L."/>
            <person name="Paulsen I."/>
            <person name="Pritchett M."/>
            <person name="Sowers K.R."/>
            <person name="Swanson R.V."/>
            <person name="Zinder S.H."/>
            <person name="Lander E."/>
            <person name="Metcalf W.W."/>
            <person name="Birren B."/>
        </authorList>
    </citation>
    <scope>NUCLEOTIDE SEQUENCE [LARGE SCALE GENOMIC DNA]</scope>
    <source>
        <strain evidence="2">ATCC 35395 / DSM 2834 / JCM 12185 / C2A</strain>
    </source>
</reference>
<protein>
    <submittedName>
        <fullName evidence="1">Uncharacterized protein</fullName>
    </submittedName>
</protein>
<dbReference type="STRING" id="188937.MA_2955"/>
<dbReference type="EnsemblBacteria" id="AAM06329">
    <property type="protein sequence ID" value="AAM06329"/>
    <property type="gene ID" value="MA_2955"/>
</dbReference>